<dbReference type="AlphaFoldDB" id="Q2J4V7"/>
<accession>Q2J4V7</accession>
<evidence type="ECO:0000313" key="3">
    <source>
        <dbReference type="Proteomes" id="UP000001937"/>
    </source>
</evidence>
<proteinExistence type="predicted"/>
<evidence type="ECO:0000313" key="2">
    <source>
        <dbReference type="EMBL" id="ABD13685.1"/>
    </source>
</evidence>
<sequence length="216" mass="24082">MVLVVVPGVRAHACRGRSRREAAGRCDPTPPGHPVRVSRHTRRGRTDSSQTDGSRADGSRADGSRTDRMSGNRPAGGRREDDRTQPDLDDTTADAVGKLSEALEWVERARGALYEFHQLSGRADLILAEAISGLEDAGHPQLAAYVRRELHGRNVLDGRWTFQIIEEYDDIYYRPFVAVDEQVRLRLTGGRRHVHEARMKAQERARAGRDLWGPGA</sequence>
<evidence type="ECO:0000256" key="1">
    <source>
        <dbReference type="SAM" id="MobiDB-lite"/>
    </source>
</evidence>
<keyword evidence="3" id="KW-1185">Reference proteome</keyword>
<dbReference type="STRING" id="106370.Francci3_4339"/>
<gene>
    <name evidence="2" type="ordered locus">Francci3_4339</name>
</gene>
<dbReference type="KEGG" id="fra:Francci3_4339"/>
<dbReference type="EMBL" id="CP000249">
    <property type="protein sequence ID" value="ABD13685.1"/>
    <property type="molecule type" value="Genomic_DNA"/>
</dbReference>
<feature type="region of interest" description="Disordered" evidence="1">
    <location>
        <begin position="13"/>
        <end position="93"/>
    </location>
</feature>
<dbReference type="eggNOG" id="ENOG503068I">
    <property type="taxonomic scope" value="Bacteria"/>
</dbReference>
<dbReference type="Proteomes" id="UP000001937">
    <property type="component" value="Chromosome"/>
</dbReference>
<feature type="compositionally biased region" description="Basic and acidic residues" evidence="1">
    <location>
        <begin position="77"/>
        <end position="86"/>
    </location>
</feature>
<dbReference type="HOGENOM" id="CLU_1319375_0_0_11"/>
<organism evidence="2 3">
    <name type="scientific">Frankia casuarinae (strain DSM 45818 / CECT 9043 / HFP020203 / CcI3)</name>
    <dbReference type="NCBI Taxonomy" id="106370"/>
    <lineage>
        <taxon>Bacteria</taxon>
        <taxon>Bacillati</taxon>
        <taxon>Actinomycetota</taxon>
        <taxon>Actinomycetes</taxon>
        <taxon>Frankiales</taxon>
        <taxon>Frankiaceae</taxon>
        <taxon>Frankia</taxon>
    </lineage>
</organism>
<feature type="compositionally biased region" description="Basic and acidic residues" evidence="1">
    <location>
        <begin position="54"/>
        <end position="70"/>
    </location>
</feature>
<protein>
    <submittedName>
        <fullName evidence="2">Uncharacterized protein</fullName>
    </submittedName>
</protein>
<name>Q2J4V7_FRACC</name>
<reference evidence="2 3" key="1">
    <citation type="journal article" date="2007" name="Genome Res.">
        <title>Genome characteristics of facultatively symbiotic Frankia sp. strains reflect host range and host plant biogeography.</title>
        <authorList>
            <person name="Normand P."/>
            <person name="Lapierre P."/>
            <person name="Tisa L.S."/>
            <person name="Gogarten J.P."/>
            <person name="Alloisio N."/>
            <person name="Bagnarol E."/>
            <person name="Bassi C.A."/>
            <person name="Berry A.M."/>
            <person name="Bickhart D.M."/>
            <person name="Choisne N."/>
            <person name="Couloux A."/>
            <person name="Cournoyer B."/>
            <person name="Cruveiller S."/>
            <person name="Daubin V."/>
            <person name="Demange N."/>
            <person name="Francino M.P."/>
            <person name="Goltsman E."/>
            <person name="Huang Y."/>
            <person name="Kopp O.R."/>
            <person name="Labarre L."/>
            <person name="Lapidus A."/>
            <person name="Lavire C."/>
            <person name="Marechal J."/>
            <person name="Martinez M."/>
            <person name="Mastronunzio J.E."/>
            <person name="Mullin B.C."/>
            <person name="Niemann J."/>
            <person name="Pujic P."/>
            <person name="Rawnsley T."/>
            <person name="Rouy Z."/>
            <person name="Schenowitz C."/>
            <person name="Sellstedt A."/>
            <person name="Tavares F."/>
            <person name="Tomkins J.P."/>
            <person name="Vallenet D."/>
            <person name="Valverde C."/>
            <person name="Wall L.G."/>
            <person name="Wang Y."/>
            <person name="Medigue C."/>
            <person name="Benson D.R."/>
        </authorList>
    </citation>
    <scope>NUCLEOTIDE SEQUENCE [LARGE SCALE GENOMIC DNA]</scope>
    <source>
        <strain evidence="3">DSM 45818 / CECT 9043 / CcI3</strain>
    </source>
</reference>